<dbReference type="InterPro" id="IPR039424">
    <property type="entry name" value="SBP_5"/>
</dbReference>
<protein>
    <submittedName>
        <fullName evidence="6">ABC transporter substrate-binding protein</fullName>
    </submittedName>
</protein>
<sequence>MLGRNTMLAAALALVAAPVAAQQGDVVPEVHFLSWPAATYSHFAETGNYIAEEWEKLGLIVNMDQQAFPNPMLKMWFTDHEFDVVLSSLSGAPYRLEPDFFTNAQFNSANASPGGWNVGEYSNPEFDKLGAEQLGMFDNEERRKVIYELQRMIVEDQPEAVLSSLIQVFAINKNNMEFDGYQEDPQGVRANANQVRMKSKREQNLIRIGWTLEYSVLNPLAARTIEETEVAALLYDRLLWIGSDGSLKLRLAEEIQSVTETELLIKIRSGHTFSDGEPVTADDVKFSFDYMKQWEAPYFVQHLAYVENVEVVDPLTVRITLTEPYAPFVMNTLGQMYVLPQHVWGTLVDDLGIETPQQFANDNPIGSGPYTVKYRREGSELYLERRADHFEPALADLLYIVFGSAEIVAQSLKTGSIDVSFQPVPPAGIEEFRAHPDLEIITAQSNGNMSLRYKTTGPVFANADLRRALYHAIPYERIIEEILAGNAVLTATPITPVNAYWHNADLPKPAFNPEKAREMLEQAGFTWDDDGRLHFPAE</sequence>
<keyword evidence="7" id="KW-1185">Reference proteome</keyword>
<gene>
    <name evidence="6" type="ORF">QO231_11050</name>
</gene>
<reference evidence="7" key="1">
    <citation type="submission" date="2023-05" db="EMBL/GenBank/DDBJ databases">
        <title>Sedimentitalea sp. nov. JM2-8.</title>
        <authorList>
            <person name="Huang J."/>
        </authorList>
    </citation>
    <scope>NUCLEOTIDE SEQUENCE [LARGE SCALE GENOMIC DNA]</scope>
    <source>
        <strain evidence="7">KHS03</strain>
    </source>
</reference>
<proteinExistence type="inferred from homology"/>
<dbReference type="PANTHER" id="PTHR30290:SF38">
    <property type="entry name" value="D,D-DIPEPTIDE-BINDING PERIPLASMIC PROTEIN DDPA-RELATED"/>
    <property type="match status" value="1"/>
</dbReference>
<dbReference type="CDD" id="cd00995">
    <property type="entry name" value="PBP2_NikA_DppA_OppA_like"/>
    <property type="match status" value="1"/>
</dbReference>
<evidence type="ECO:0000256" key="2">
    <source>
        <dbReference type="ARBA" id="ARBA00005695"/>
    </source>
</evidence>
<evidence type="ECO:0000259" key="5">
    <source>
        <dbReference type="Pfam" id="PF00496"/>
    </source>
</evidence>
<dbReference type="InterPro" id="IPR000914">
    <property type="entry name" value="SBP_5_dom"/>
</dbReference>
<feature type="domain" description="Solute-binding protein family 5" evidence="5">
    <location>
        <begin position="249"/>
        <end position="531"/>
    </location>
</feature>
<dbReference type="PANTHER" id="PTHR30290">
    <property type="entry name" value="PERIPLASMIC BINDING COMPONENT OF ABC TRANSPORTER"/>
    <property type="match status" value="1"/>
</dbReference>
<dbReference type="EMBL" id="JASMWN010000007">
    <property type="protein sequence ID" value="MDU9004387.1"/>
    <property type="molecule type" value="Genomic_DNA"/>
</dbReference>
<comment type="similarity">
    <text evidence="2">Belongs to the bacterial solute-binding protein 5 family.</text>
</comment>
<dbReference type="Proteomes" id="UP001255416">
    <property type="component" value="Unassembled WGS sequence"/>
</dbReference>
<evidence type="ECO:0000313" key="7">
    <source>
        <dbReference type="Proteomes" id="UP001255416"/>
    </source>
</evidence>
<keyword evidence="3 4" id="KW-0732">Signal</keyword>
<dbReference type="RefSeq" id="WP_316776063.1">
    <property type="nucleotide sequence ID" value="NZ_JASMWN010000007.1"/>
</dbReference>
<organism evidence="6 7">
    <name type="scientific">Sedimentitalea todarodis</name>
    <dbReference type="NCBI Taxonomy" id="1631240"/>
    <lineage>
        <taxon>Bacteria</taxon>
        <taxon>Pseudomonadati</taxon>
        <taxon>Pseudomonadota</taxon>
        <taxon>Alphaproteobacteria</taxon>
        <taxon>Rhodobacterales</taxon>
        <taxon>Paracoccaceae</taxon>
        <taxon>Sedimentitalea</taxon>
    </lineage>
</organism>
<dbReference type="Gene3D" id="3.10.105.10">
    <property type="entry name" value="Dipeptide-binding Protein, Domain 3"/>
    <property type="match status" value="2"/>
</dbReference>
<comment type="subcellular location">
    <subcellularLocation>
        <location evidence="1">Periplasm</location>
    </subcellularLocation>
</comment>
<name>A0ABU3VDZ0_9RHOB</name>
<feature type="signal peptide" evidence="4">
    <location>
        <begin position="1"/>
        <end position="21"/>
    </location>
</feature>
<comment type="caution">
    <text evidence="6">The sequence shown here is derived from an EMBL/GenBank/DDBJ whole genome shotgun (WGS) entry which is preliminary data.</text>
</comment>
<feature type="chain" id="PRO_5046079330" evidence="4">
    <location>
        <begin position="22"/>
        <end position="538"/>
    </location>
</feature>
<evidence type="ECO:0000256" key="3">
    <source>
        <dbReference type="ARBA" id="ARBA00022729"/>
    </source>
</evidence>
<evidence type="ECO:0000256" key="1">
    <source>
        <dbReference type="ARBA" id="ARBA00004418"/>
    </source>
</evidence>
<dbReference type="Gene3D" id="3.40.190.10">
    <property type="entry name" value="Periplasmic binding protein-like II"/>
    <property type="match status" value="1"/>
</dbReference>
<evidence type="ECO:0000256" key="4">
    <source>
        <dbReference type="SAM" id="SignalP"/>
    </source>
</evidence>
<accession>A0ABU3VDZ0</accession>
<dbReference type="SUPFAM" id="SSF53850">
    <property type="entry name" value="Periplasmic binding protein-like II"/>
    <property type="match status" value="2"/>
</dbReference>
<evidence type="ECO:0000313" key="6">
    <source>
        <dbReference type="EMBL" id="MDU9004387.1"/>
    </source>
</evidence>
<dbReference type="Pfam" id="PF00496">
    <property type="entry name" value="SBP_bac_5"/>
    <property type="match status" value="1"/>
</dbReference>